<dbReference type="Gene3D" id="3.30.420.10">
    <property type="entry name" value="Ribonuclease H-like superfamily/Ribonuclease H"/>
    <property type="match status" value="1"/>
</dbReference>
<dbReference type="InterPro" id="IPR012337">
    <property type="entry name" value="RNaseH-like_sf"/>
</dbReference>
<dbReference type="InterPro" id="IPR024567">
    <property type="entry name" value="RNase_HII/HIII_dom"/>
</dbReference>
<keyword evidence="9 14" id="KW-0540">Nuclease</keyword>
<comment type="caution">
    <text evidence="18">The sequence shown here is derived from an EMBL/GenBank/DDBJ whole genome shotgun (WGS) entry which is preliminary data.</text>
</comment>
<proteinExistence type="inferred from homology"/>
<comment type="function">
    <text evidence="3 14 16">Endonuclease that specifically degrades the RNA of RNA-DNA hybrids.</text>
</comment>
<dbReference type="Proteomes" id="UP000070366">
    <property type="component" value="Unassembled WGS sequence"/>
</dbReference>
<name>A0A136Q363_9FIRM</name>
<evidence type="ECO:0000256" key="10">
    <source>
        <dbReference type="ARBA" id="ARBA00022723"/>
    </source>
</evidence>
<evidence type="ECO:0000256" key="4">
    <source>
        <dbReference type="ARBA" id="ARBA00004496"/>
    </source>
</evidence>
<feature type="binding site" evidence="14 15">
    <location>
        <position position="35"/>
    </location>
    <ligand>
        <name>a divalent metal cation</name>
        <dbReference type="ChEBI" id="CHEBI:60240"/>
    </ligand>
</feature>
<evidence type="ECO:0000256" key="9">
    <source>
        <dbReference type="ARBA" id="ARBA00022722"/>
    </source>
</evidence>
<evidence type="ECO:0000256" key="11">
    <source>
        <dbReference type="ARBA" id="ARBA00022759"/>
    </source>
</evidence>
<evidence type="ECO:0000256" key="16">
    <source>
        <dbReference type="RuleBase" id="RU003515"/>
    </source>
</evidence>
<dbReference type="SUPFAM" id="SSF53098">
    <property type="entry name" value="Ribonuclease H-like"/>
    <property type="match status" value="1"/>
</dbReference>
<keyword evidence="13 14" id="KW-0464">Manganese</keyword>
<dbReference type="STRING" id="626937.HMPREF3293_02273"/>
<comment type="cofactor">
    <cofactor evidence="2">
        <name>Mg(2+)</name>
        <dbReference type="ChEBI" id="CHEBI:18420"/>
    </cofactor>
</comment>
<dbReference type="PATRIC" id="fig|626937.4.peg.2240"/>
<feature type="domain" description="RNase H type-2" evidence="17">
    <location>
        <begin position="29"/>
        <end position="213"/>
    </location>
</feature>
<comment type="similarity">
    <text evidence="5 14 16">Belongs to the RNase HII family.</text>
</comment>
<evidence type="ECO:0000256" key="2">
    <source>
        <dbReference type="ARBA" id="ARBA00001946"/>
    </source>
</evidence>
<dbReference type="InterPro" id="IPR036397">
    <property type="entry name" value="RNaseH_sf"/>
</dbReference>
<dbReference type="EC" id="3.1.26.4" evidence="6 14"/>
<gene>
    <name evidence="14" type="primary">rnhB</name>
    <name evidence="18" type="ORF">HMPREF3293_02273</name>
</gene>
<dbReference type="EMBL" id="LSZW01000063">
    <property type="protein sequence ID" value="KXK65024.1"/>
    <property type="molecule type" value="Genomic_DNA"/>
</dbReference>
<dbReference type="NCBIfam" id="NF000594">
    <property type="entry name" value="PRK00015.1-1"/>
    <property type="match status" value="1"/>
</dbReference>
<comment type="cofactor">
    <cofactor evidence="14 15">
        <name>Mn(2+)</name>
        <dbReference type="ChEBI" id="CHEBI:29035"/>
    </cofactor>
    <cofactor evidence="14 15">
        <name>Mg(2+)</name>
        <dbReference type="ChEBI" id="CHEBI:18420"/>
    </cofactor>
    <text evidence="14 15">Manganese or magnesium. Binds 1 divalent metal ion per monomer in the absence of substrate. May bind a second metal ion after substrate binding.</text>
</comment>
<dbReference type="GO" id="GO:0030145">
    <property type="term" value="F:manganese ion binding"/>
    <property type="evidence" value="ECO:0007669"/>
    <property type="project" value="UniProtKB-UniRule"/>
</dbReference>
<feature type="binding site" evidence="14 15">
    <location>
        <position position="127"/>
    </location>
    <ligand>
        <name>a divalent metal cation</name>
        <dbReference type="ChEBI" id="CHEBI:60240"/>
    </ligand>
</feature>
<dbReference type="AlphaFoldDB" id="A0A136Q363"/>
<dbReference type="GO" id="GO:0032299">
    <property type="term" value="C:ribonuclease H2 complex"/>
    <property type="evidence" value="ECO:0007669"/>
    <property type="project" value="TreeGrafter"/>
</dbReference>
<dbReference type="InterPro" id="IPR001352">
    <property type="entry name" value="RNase_HII/HIII"/>
</dbReference>
<evidence type="ECO:0000313" key="18">
    <source>
        <dbReference type="EMBL" id="KXK65024.1"/>
    </source>
</evidence>
<keyword evidence="12 14" id="KW-0378">Hydrolase</keyword>
<dbReference type="GO" id="GO:0006298">
    <property type="term" value="P:mismatch repair"/>
    <property type="evidence" value="ECO:0007669"/>
    <property type="project" value="TreeGrafter"/>
</dbReference>
<dbReference type="PANTHER" id="PTHR10954">
    <property type="entry name" value="RIBONUCLEASE H2 SUBUNIT A"/>
    <property type="match status" value="1"/>
</dbReference>
<dbReference type="CDD" id="cd07182">
    <property type="entry name" value="RNase_HII_bacteria_HII_like"/>
    <property type="match status" value="1"/>
</dbReference>
<evidence type="ECO:0000256" key="7">
    <source>
        <dbReference type="ARBA" id="ARBA00019179"/>
    </source>
</evidence>
<comment type="subcellular location">
    <subcellularLocation>
        <location evidence="4 14">Cytoplasm</location>
    </subcellularLocation>
</comment>
<dbReference type="GO" id="GO:0003723">
    <property type="term" value="F:RNA binding"/>
    <property type="evidence" value="ECO:0007669"/>
    <property type="project" value="UniProtKB-UniRule"/>
</dbReference>
<evidence type="ECO:0000256" key="8">
    <source>
        <dbReference type="ARBA" id="ARBA00022490"/>
    </source>
</evidence>
<evidence type="ECO:0000256" key="14">
    <source>
        <dbReference type="HAMAP-Rule" id="MF_00052"/>
    </source>
</evidence>
<dbReference type="GO" id="GO:0004523">
    <property type="term" value="F:RNA-DNA hybrid ribonuclease activity"/>
    <property type="evidence" value="ECO:0007669"/>
    <property type="project" value="UniProtKB-UniRule"/>
</dbReference>
<organism evidence="18 19">
    <name type="scientific">Christensenella minuta</name>
    <dbReference type="NCBI Taxonomy" id="626937"/>
    <lineage>
        <taxon>Bacteria</taxon>
        <taxon>Bacillati</taxon>
        <taxon>Bacillota</taxon>
        <taxon>Clostridia</taxon>
        <taxon>Christensenellales</taxon>
        <taxon>Christensenellaceae</taxon>
        <taxon>Christensenella</taxon>
    </lineage>
</organism>
<sequence>MIMGKREDAWREKLQIMTSYERPHWERGELVAGIDEAGRGPLAGPVVAACVIMPPNDLILGIDDSKKVSEKRREELYDIILKKAVDCSVSIVDNHVIDEINILNAARRAFENALCGLKTHPQHVYTDAMDIRTDIPCTPLIKGDARLYTIASASIVAKVTRDRIMREYDGQYPEYLFAKHKGYGTKAHYDAIRTYGILDIHRKTFLRKLLQND</sequence>
<evidence type="ECO:0000256" key="5">
    <source>
        <dbReference type="ARBA" id="ARBA00007383"/>
    </source>
</evidence>
<evidence type="ECO:0000256" key="6">
    <source>
        <dbReference type="ARBA" id="ARBA00012180"/>
    </source>
</evidence>
<dbReference type="GO" id="GO:0005737">
    <property type="term" value="C:cytoplasm"/>
    <property type="evidence" value="ECO:0007669"/>
    <property type="project" value="UniProtKB-SubCell"/>
</dbReference>
<accession>A0A136Q363</accession>
<keyword evidence="19" id="KW-1185">Reference proteome</keyword>
<evidence type="ECO:0000256" key="1">
    <source>
        <dbReference type="ARBA" id="ARBA00000077"/>
    </source>
</evidence>
<keyword evidence="10 14" id="KW-0479">Metal-binding</keyword>
<evidence type="ECO:0000256" key="13">
    <source>
        <dbReference type="ARBA" id="ARBA00023211"/>
    </source>
</evidence>
<dbReference type="NCBIfam" id="NF000595">
    <property type="entry name" value="PRK00015.1-3"/>
    <property type="match status" value="1"/>
</dbReference>
<dbReference type="InterPro" id="IPR022898">
    <property type="entry name" value="RNase_HII"/>
</dbReference>
<dbReference type="HAMAP" id="MF_00052_B">
    <property type="entry name" value="RNase_HII_B"/>
    <property type="match status" value="1"/>
</dbReference>
<keyword evidence="11 14" id="KW-0255">Endonuclease</keyword>
<evidence type="ECO:0000259" key="17">
    <source>
        <dbReference type="PROSITE" id="PS51975"/>
    </source>
</evidence>
<dbReference type="Pfam" id="PF01351">
    <property type="entry name" value="RNase_HII"/>
    <property type="match status" value="1"/>
</dbReference>
<evidence type="ECO:0000256" key="12">
    <source>
        <dbReference type="ARBA" id="ARBA00022801"/>
    </source>
</evidence>
<evidence type="ECO:0000256" key="15">
    <source>
        <dbReference type="PROSITE-ProRule" id="PRU01319"/>
    </source>
</evidence>
<dbReference type="FunFam" id="3.30.420.10:FF:000006">
    <property type="entry name" value="Ribonuclease HII"/>
    <property type="match status" value="1"/>
</dbReference>
<dbReference type="GO" id="GO:0043137">
    <property type="term" value="P:DNA replication, removal of RNA primer"/>
    <property type="evidence" value="ECO:0007669"/>
    <property type="project" value="TreeGrafter"/>
</dbReference>
<reference evidence="18 19" key="1">
    <citation type="submission" date="2016-02" db="EMBL/GenBank/DDBJ databases">
        <authorList>
            <person name="Wen L."/>
            <person name="He K."/>
            <person name="Yang H."/>
        </authorList>
    </citation>
    <scope>NUCLEOTIDE SEQUENCE [LARGE SCALE GENOMIC DNA]</scope>
    <source>
        <strain evidence="18 19">DSM 22607</strain>
    </source>
</reference>
<keyword evidence="8 14" id="KW-0963">Cytoplasm</keyword>
<dbReference type="PANTHER" id="PTHR10954:SF18">
    <property type="entry name" value="RIBONUCLEASE HII"/>
    <property type="match status" value="1"/>
</dbReference>
<feature type="binding site" evidence="14 15">
    <location>
        <position position="36"/>
    </location>
    <ligand>
        <name>a divalent metal cation</name>
        <dbReference type="ChEBI" id="CHEBI:60240"/>
    </ligand>
</feature>
<evidence type="ECO:0000313" key="19">
    <source>
        <dbReference type="Proteomes" id="UP000070366"/>
    </source>
</evidence>
<dbReference type="PROSITE" id="PS51975">
    <property type="entry name" value="RNASE_H_2"/>
    <property type="match status" value="1"/>
</dbReference>
<protein>
    <recommendedName>
        <fullName evidence="7 14">Ribonuclease HII</fullName>
        <shortName evidence="14">RNase HII</shortName>
        <ecNumber evidence="6 14">3.1.26.4</ecNumber>
    </recommendedName>
</protein>
<comment type="catalytic activity">
    <reaction evidence="1 14 15 16">
        <text>Endonucleolytic cleavage to 5'-phosphomonoester.</text>
        <dbReference type="EC" id="3.1.26.4"/>
    </reaction>
</comment>
<evidence type="ECO:0000256" key="3">
    <source>
        <dbReference type="ARBA" id="ARBA00004065"/>
    </source>
</evidence>